<dbReference type="SUPFAM" id="SSF51735">
    <property type="entry name" value="NAD(P)-binding Rossmann-fold domains"/>
    <property type="match status" value="1"/>
</dbReference>
<accession>A0A7D4BCK6</accession>
<dbReference type="KEGG" id="ttz:FHG85_12035"/>
<dbReference type="Proteomes" id="UP000500961">
    <property type="component" value="Chromosome"/>
</dbReference>
<dbReference type="GO" id="GO:0006567">
    <property type="term" value="P:L-threonine catabolic process"/>
    <property type="evidence" value="ECO:0007669"/>
    <property type="project" value="TreeGrafter"/>
</dbReference>
<dbReference type="CDD" id="cd05272">
    <property type="entry name" value="TDH_SDR_e"/>
    <property type="match status" value="1"/>
</dbReference>
<reference evidence="3 4" key="1">
    <citation type="submission" date="2019-07" db="EMBL/GenBank/DDBJ databases">
        <title>Thalassofilum flectens gen. nov., sp. nov., a novel moderate thermophilic anaerobe from a shallow sea hot spring in Kunashir Island (Russia), representing a new family in the order Bacteroidales, and proposal of Thalassofilacea fam. nov.</title>
        <authorList>
            <person name="Kochetkova T.V."/>
            <person name="Podosokorskaya O.A."/>
            <person name="Novikov A."/>
            <person name="Elcheninov A.G."/>
            <person name="Toshchakov S.V."/>
            <person name="Kublanov I.V."/>
        </authorList>
    </citation>
    <scope>NUCLEOTIDE SEQUENCE [LARGE SCALE GENOMIC DNA]</scope>
    <source>
        <strain evidence="3 4">38-H</strain>
    </source>
</reference>
<name>A0A7D4BCK6_9BACT</name>
<dbReference type="PANTHER" id="PTHR42687:SF1">
    <property type="entry name" value="L-THREONINE 3-DEHYDROGENASE, MITOCHONDRIAL"/>
    <property type="match status" value="1"/>
</dbReference>
<dbReference type="PANTHER" id="PTHR42687">
    <property type="entry name" value="L-THREONINE 3-DEHYDROGENASE"/>
    <property type="match status" value="1"/>
</dbReference>
<dbReference type="EMBL" id="CP041345">
    <property type="protein sequence ID" value="QKG80960.1"/>
    <property type="molecule type" value="Genomic_DNA"/>
</dbReference>
<dbReference type="InterPro" id="IPR001509">
    <property type="entry name" value="Epimerase_deHydtase"/>
</dbReference>
<evidence type="ECO:0000313" key="4">
    <source>
        <dbReference type="Proteomes" id="UP000500961"/>
    </source>
</evidence>
<feature type="domain" description="NAD-dependent epimerase/dehydratase" evidence="2">
    <location>
        <begin position="4"/>
        <end position="230"/>
    </location>
</feature>
<evidence type="ECO:0000256" key="1">
    <source>
        <dbReference type="ARBA" id="ARBA00007637"/>
    </source>
</evidence>
<gene>
    <name evidence="3" type="ORF">FHG85_12035</name>
</gene>
<proteinExistence type="inferred from homology"/>
<organism evidence="3 4">
    <name type="scientific">Tenuifilum thalassicum</name>
    <dbReference type="NCBI Taxonomy" id="2590900"/>
    <lineage>
        <taxon>Bacteria</taxon>
        <taxon>Pseudomonadati</taxon>
        <taxon>Bacteroidota</taxon>
        <taxon>Bacteroidia</taxon>
        <taxon>Bacteroidales</taxon>
        <taxon>Tenuifilaceae</taxon>
        <taxon>Tenuifilum</taxon>
    </lineage>
</organism>
<dbReference type="Pfam" id="PF01370">
    <property type="entry name" value="Epimerase"/>
    <property type="match status" value="1"/>
</dbReference>
<dbReference type="GO" id="GO:0008743">
    <property type="term" value="F:L-threonine 3-dehydrogenase activity"/>
    <property type="evidence" value="ECO:0007669"/>
    <property type="project" value="TreeGrafter"/>
</dbReference>
<keyword evidence="4" id="KW-1185">Reference proteome</keyword>
<protein>
    <submittedName>
        <fullName evidence="3">L-threonine 3-dehydrogenase</fullName>
    </submittedName>
</protein>
<dbReference type="InterPro" id="IPR051225">
    <property type="entry name" value="NAD(P)_epim/dehydratase"/>
</dbReference>
<dbReference type="InterPro" id="IPR036291">
    <property type="entry name" value="NAD(P)-bd_dom_sf"/>
</dbReference>
<dbReference type="RefSeq" id="WP_173076236.1">
    <property type="nucleotide sequence ID" value="NZ_CP041345.1"/>
</dbReference>
<sequence>MKNILVVGAGGQIGSELVPHLQKIYGNSNVVAADINTKCADVFKDGPFELLDALDAQKFADIVKKYKIDTIYNMVALLSATGEKNPQLAWKINMGALMNSLEIAREFNCAVFTPSSIGAFGPNSPKDNTPQDTIMRPTTIYGICKVTGEMLGDYYFQKYGVDTRSVRFPGIISNVTLPGGGTTDYAVEIYYGAIQQKHYVCPLPEGTYLDMMYMPDALDACVQLMEADPSKLKHRNSFNVTAMSFEPSQIYAAIKKRIPDFTMEYDVDPVKKAIADSWPNYMDDSCAREEWGWNPKWNLETMTDDMLKVIGEKYKAGLLK</sequence>
<comment type="similarity">
    <text evidence="1">Belongs to the NAD(P)-dependent epimerase/dehydratase family.</text>
</comment>
<dbReference type="AlphaFoldDB" id="A0A7D4BCK6"/>
<dbReference type="Gene3D" id="3.40.50.720">
    <property type="entry name" value="NAD(P)-binding Rossmann-like Domain"/>
    <property type="match status" value="1"/>
</dbReference>
<dbReference type="FunFam" id="3.40.50.720:FF:000077">
    <property type="entry name" value="L-threonine 3-dehydrogenase, mitochondrial"/>
    <property type="match status" value="1"/>
</dbReference>
<evidence type="ECO:0000313" key="3">
    <source>
        <dbReference type="EMBL" id="QKG80960.1"/>
    </source>
</evidence>
<evidence type="ECO:0000259" key="2">
    <source>
        <dbReference type="Pfam" id="PF01370"/>
    </source>
</evidence>